<keyword evidence="3" id="KW-1185">Reference proteome</keyword>
<evidence type="ECO:0000313" key="3">
    <source>
        <dbReference type="Proteomes" id="UP001405405"/>
    </source>
</evidence>
<protein>
    <submittedName>
        <fullName evidence="2">GNAT family N-acetyltransferase</fullName>
    </submittedName>
</protein>
<sequence>MEVNLIKAELADAEILHRMQVEAFMPLLRKYQDHALNPAMESLDRLTEKIQQPNSAFYLIRRGGQSVGGVRVVDLDGGCQCRISPIFILSAFQRLGIAQQALRLLERLHWPQESWCLDSILEEVGNCRLYEKLGFIRVGPARRVQPGMHLVSYRKEVVSCA</sequence>
<organism evidence="2 3">
    <name type="scientific">Chromobacterium indicum</name>
    <dbReference type="NCBI Taxonomy" id="3110228"/>
    <lineage>
        <taxon>Bacteria</taxon>
        <taxon>Pseudomonadati</taxon>
        <taxon>Pseudomonadota</taxon>
        <taxon>Betaproteobacteria</taxon>
        <taxon>Neisseriales</taxon>
        <taxon>Chromobacteriaceae</taxon>
        <taxon>Chromobacterium</taxon>
    </lineage>
</organism>
<comment type="caution">
    <text evidence="2">The sequence shown here is derived from an EMBL/GenBank/DDBJ whole genome shotgun (WGS) entry which is preliminary data.</text>
</comment>
<accession>A0ABV0CI39</accession>
<evidence type="ECO:0000313" key="2">
    <source>
        <dbReference type="EMBL" id="MEN7430726.1"/>
    </source>
</evidence>
<dbReference type="EMBL" id="JAYFSJ010000005">
    <property type="protein sequence ID" value="MEN7430726.1"/>
    <property type="molecule type" value="Genomic_DNA"/>
</dbReference>
<feature type="domain" description="N-acetyltransferase" evidence="1">
    <location>
        <begin position="14"/>
        <end position="158"/>
    </location>
</feature>
<dbReference type="Proteomes" id="UP001405405">
    <property type="component" value="Unassembled WGS sequence"/>
</dbReference>
<gene>
    <name evidence="2" type="ORF">VA599_08205</name>
</gene>
<dbReference type="SUPFAM" id="SSF55729">
    <property type="entry name" value="Acyl-CoA N-acyltransferases (Nat)"/>
    <property type="match status" value="1"/>
</dbReference>
<dbReference type="RefSeq" id="WP_346788223.1">
    <property type="nucleotide sequence ID" value="NZ_JAYFSJ010000005.1"/>
</dbReference>
<proteinExistence type="predicted"/>
<dbReference type="InterPro" id="IPR000182">
    <property type="entry name" value="GNAT_dom"/>
</dbReference>
<reference evidence="2 3" key="1">
    <citation type="submission" date="2023-12" db="EMBL/GenBank/DDBJ databases">
        <title>Chromobacterium sp. strain TRC.1.1.SA producing antimicrobial pigment.</title>
        <authorList>
            <person name="Verma N."/>
            <person name="Choksket S."/>
            <person name="Pinnaka A.K."/>
            <person name="Korpole S."/>
        </authorList>
    </citation>
    <scope>NUCLEOTIDE SEQUENCE [LARGE SCALE GENOMIC DNA]</scope>
    <source>
        <strain evidence="2 3">TRC1.1.SA</strain>
    </source>
</reference>
<dbReference type="CDD" id="cd04301">
    <property type="entry name" value="NAT_SF"/>
    <property type="match status" value="1"/>
</dbReference>
<dbReference type="InterPro" id="IPR016181">
    <property type="entry name" value="Acyl_CoA_acyltransferase"/>
</dbReference>
<name>A0ABV0CI39_9NEIS</name>
<dbReference type="Pfam" id="PF00583">
    <property type="entry name" value="Acetyltransf_1"/>
    <property type="match status" value="1"/>
</dbReference>
<evidence type="ECO:0000259" key="1">
    <source>
        <dbReference type="PROSITE" id="PS51186"/>
    </source>
</evidence>
<dbReference type="Gene3D" id="3.40.630.30">
    <property type="match status" value="1"/>
</dbReference>
<dbReference type="PROSITE" id="PS51186">
    <property type="entry name" value="GNAT"/>
    <property type="match status" value="1"/>
</dbReference>